<accession>A0A346P9P4</accession>
<feature type="transmembrane region" description="Helical" evidence="1">
    <location>
        <begin position="194"/>
        <end position="214"/>
    </location>
</feature>
<dbReference type="EMBL" id="CP024046">
    <property type="protein sequence ID" value="AXR76239.1"/>
    <property type="molecule type" value="Genomic_DNA"/>
</dbReference>
<feature type="transmembrane region" description="Helical" evidence="1">
    <location>
        <begin position="167"/>
        <end position="187"/>
    </location>
</feature>
<feature type="transmembrane region" description="Helical" evidence="1">
    <location>
        <begin position="226"/>
        <end position="243"/>
    </location>
</feature>
<evidence type="ECO:0000256" key="1">
    <source>
        <dbReference type="SAM" id="Phobius"/>
    </source>
</evidence>
<organism evidence="2 3">
    <name type="scientific">Natrarchaeobaculum sulfurireducens</name>
    <dbReference type="NCBI Taxonomy" id="2044521"/>
    <lineage>
        <taxon>Archaea</taxon>
        <taxon>Methanobacteriati</taxon>
        <taxon>Methanobacteriota</taxon>
        <taxon>Stenosarchaea group</taxon>
        <taxon>Halobacteria</taxon>
        <taxon>Halobacteriales</taxon>
        <taxon>Natrialbaceae</taxon>
        <taxon>Natrarchaeobaculum</taxon>
    </lineage>
</organism>
<dbReference type="GeneID" id="39377372"/>
<reference evidence="2 3" key="1">
    <citation type="submission" date="2017-10" db="EMBL/GenBank/DDBJ databases">
        <title>Phenotypic and genomic properties of facultatively anaerobic sulfur-reducing natronoarchaea from hypersaline soda lakes.</title>
        <authorList>
            <person name="Sorokin D.Y."/>
            <person name="Kublanov I.V."/>
            <person name="Roman P."/>
            <person name="Sinninghe Damste J.S."/>
            <person name="Golyshin P.N."/>
            <person name="Rojo D."/>
            <person name="Ciordia S."/>
            <person name="Mena Md.C."/>
            <person name="Ferrer M."/>
            <person name="Messina E."/>
            <person name="Smedile F."/>
            <person name="La Spada G."/>
            <person name="La Cono V."/>
            <person name="Yakimov M.M."/>
        </authorList>
    </citation>
    <scope>NUCLEOTIDE SEQUENCE [LARGE SCALE GENOMIC DNA]</scope>
    <source>
        <strain evidence="2 3">AArc1</strain>
        <plasmid evidence="3">paarc1-02</plasmid>
    </source>
</reference>
<dbReference type="AlphaFoldDB" id="A0A346P9P4"/>
<dbReference type="Proteomes" id="UP000258707">
    <property type="component" value="Plasmid pAArc1-02"/>
</dbReference>
<gene>
    <name evidence="2" type="ORF">AArc1_5038</name>
</gene>
<keyword evidence="1" id="KW-0472">Membrane</keyword>
<keyword evidence="1" id="KW-1133">Transmembrane helix</keyword>
<keyword evidence="2" id="KW-0614">Plasmid</keyword>
<keyword evidence="1" id="KW-0812">Transmembrane</keyword>
<dbReference type="KEGG" id="nan:AArc1_5038"/>
<proteinExistence type="predicted"/>
<geneLocation type="plasmid" evidence="3">
    <name>paarc1-02</name>
</geneLocation>
<dbReference type="RefSeq" id="WP_133412309.1">
    <property type="nucleotide sequence ID" value="NZ_CP024046.1"/>
</dbReference>
<evidence type="ECO:0000313" key="2">
    <source>
        <dbReference type="EMBL" id="AXR76239.1"/>
    </source>
</evidence>
<evidence type="ECO:0000313" key="3">
    <source>
        <dbReference type="Proteomes" id="UP000258707"/>
    </source>
</evidence>
<sequence>MKLHKGILLLAIVVAVLLPMSVLASGPYHQPYEDPDLAVEYAVAHESTEAFNQTLQETHLSEDNPTQVAGLSSETQRAFNEMKAQPVESDSLSGSGWQYGDITVCVELMLACDEYTEQPDFPTTAKITLDTVHSAFFTVVEHDDELYVVKQIHSLAPAMHIGPSIDAFVTAALFAAYGLFIGGFTYFRGESHPLLSLGFIGYGMSFIIWPYLIVYTNIDGSPIKPVAGGLVIGIAYLAISRGFDR</sequence>
<name>A0A346P9P4_9EURY</name>
<protein>
    <submittedName>
        <fullName evidence="2">Uncharacterized protein</fullName>
    </submittedName>
</protein>